<dbReference type="AlphaFoldDB" id="L5MK81"/>
<dbReference type="PANTHER" id="PTHR31353">
    <property type="entry name" value="FAM98"/>
    <property type="match status" value="1"/>
</dbReference>
<evidence type="ECO:0000313" key="3">
    <source>
        <dbReference type="Proteomes" id="UP000010556"/>
    </source>
</evidence>
<evidence type="ECO:0000256" key="1">
    <source>
        <dbReference type="ARBA" id="ARBA00007218"/>
    </source>
</evidence>
<comment type="similarity">
    <text evidence="1">Belongs to the FAM98 family.</text>
</comment>
<accession>L5MK81</accession>
<reference evidence="3" key="1">
    <citation type="journal article" date="2013" name="Science">
        <title>Comparative analysis of bat genomes provides insight into the evolution of flight and immunity.</title>
        <authorList>
            <person name="Zhang G."/>
            <person name="Cowled C."/>
            <person name="Shi Z."/>
            <person name="Huang Z."/>
            <person name="Bishop-Lilly K.A."/>
            <person name="Fang X."/>
            <person name="Wynne J.W."/>
            <person name="Xiong Z."/>
            <person name="Baker M.L."/>
            <person name="Zhao W."/>
            <person name="Tachedjian M."/>
            <person name="Zhu Y."/>
            <person name="Zhou P."/>
            <person name="Jiang X."/>
            <person name="Ng J."/>
            <person name="Yang L."/>
            <person name="Wu L."/>
            <person name="Xiao J."/>
            <person name="Feng Y."/>
            <person name="Chen Y."/>
            <person name="Sun X."/>
            <person name="Zhang Y."/>
            <person name="Marsh G.A."/>
            <person name="Crameri G."/>
            <person name="Broder C.C."/>
            <person name="Frey K.G."/>
            <person name="Wang L.F."/>
            <person name="Wang J."/>
        </authorList>
    </citation>
    <scope>NUCLEOTIDE SEQUENCE [LARGE SCALE GENOMIC DNA]</scope>
</reference>
<organism evidence="2 3">
    <name type="scientific">Myotis davidii</name>
    <name type="common">David's myotis</name>
    <dbReference type="NCBI Taxonomy" id="225400"/>
    <lineage>
        <taxon>Eukaryota</taxon>
        <taxon>Metazoa</taxon>
        <taxon>Chordata</taxon>
        <taxon>Craniata</taxon>
        <taxon>Vertebrata</taxon>
        <taxon>Euteleostomi</taxon>
        <taxon>Mammalia</taxon>
        <taxon>Eutheria</taxon>
        <taxon>Laurasiatheria</taxon>
        <taxon>Chiroptera</taxon>
        <taxon>Yangochiroptera</taxon>
        <taxon>Vespertilionidae</taxon>
        <taxon>Myotis</taxon>
    </lineage>
</organism>
<proteinExistence type="inferred from homology"/>
<evidence type="ECO:0000313" key="2">
    <source>
        <dbReference type="EMBL" id="ELK38695.1"/>
    </source>
</evidence>
<keyword evidence="3" id="KW-1185">Reference proteome</keyword>
<sequence length="121" mass="13367">MKAVLFPIRETMTPESDVSIAHILAARVDLSCLVPAMSKAALRGTSCAINNVLMGNVPNRGGCLNEFEAPMPSWQSRRENGEEAGAGPGWAGDMELLYQQMHKHIHQIQSHMGHWETEDKQ</sequence>
<dbReference type="Proteomes" id="UP000010556">
    <property type="component" value="Unassembled WGS sequence"/>
</dbReference>
<gene>
    <name evidence="2" type="ORF">MDA_GLEAN10001456</name>
</gene>
<dbReference type="GO" id="GO:0072669">
    <property type="term" value="C:tRNA-splicing ligase complex"/>
    <property type="evidence" value="ECO:0007669"/>
    <property type="project" value="TreeGrafter"/>
</dbReference>
<name>L5MK81_MYODS</name>
<protein>
    <submittedName>
        <fullName evidence="2">Protein FAM98C</fullName>
    </submittedName>
</protein>
<dbReference type="InterPro" id="IPR018797">
    <property type="entry name" value="FAM98"/>
</dbReference>
<dbReference type="Pfam" id="PF10239">
    <property type="entry name" value="DUF2465"/>
    <property type="match status" value="1"/>
</dbReference>
<dbReference type="EMBL" id="KB098467">
    <property type="protein sequence ID" value="ELK38695.1"/>
    <property type="molecule type" value="Genomic_DNA"/>
</dbReference>
<dbReference type="PANTHER" id="PTHR31353:SF10">
    <property type="entry name" value="PROTEIN FAM98C"/>
    <property type="match status" value="1"/>
</dbReference>